<evidence type="ECO:0000313" key="2">
    <source>
        <dbReference type="Proteomes" id="UP000003860"/>
    </source>
</evidence>
<sequence>MVDGGFKRGYDFPNEGFIQKAIEEYFKNHGYSILNEKYTDLVCVHPETGVKWSIEAKGETKAIGLDFRTCLGQLLQRMSTEEVCYGVAVPDMPAYRQQTDQVQAWARKALNLYWLFVSADGSIEVVAP</sequence>
<dbReference type="STRING" id="588581.Cpap_3989"/>
<name>F1T7V5_9FIRM</name>
<keyword evidence="2" id="KW-1185">Reference proteome</keyword>
<dbReference type="EMBL" id="ACXX02000001">
    <property type="protein sequence ID" value="EGD49553.1"/>
    <property type="molecule type" value="Genomic_DNA"/>
</dbReference>
<dbReference type="Proteomes" id="UP000003860">
    <property type="component" value="Unassembled WGS sequence"/>
</dbReference>
<proteinExistence type="predicted"/>
<dbReference type="OrthoDB" id="7062541at2"/>
<comment type="caution">
    <text evidence="1">The sequence shown here is derived from an EMBL/GenBank/DDBJ whole genome shotgun (WGS) entry which is preliminary data.</text>
</comment>
<dbReference type="AlphaFoldDB" id="F1T7V5"/>
<evidence type="ECO:0000313" key="1">
    <source>
        <dbReference type="EMBL" id="EGD49553.1"/>
    </source>
</evidence>
<accession>F1T7V5</accession>
<reference evidence="1" key="2">
    <citation type="submission" date="2011-01" db="EMBL/GenBank/DDBJ databases">
        <title>The Non-contiguous Finished genome of Clostridium papyrosolvens.</title>
        <authorList>
            <person name="Lucas S."/>
            <person name="Copeland A."/>
            <person name="Lapidus A."/>
            <person name="Cheng J.-F."/>
            <person name="Goodwin L."/>
            <person name="Pitluck S."/>
            <person name="Misra M."/>
            <person name="Chertkov O."/>
            <person name="Detter J.C."/>
            <person name="Han C."/>
            <person name="Tapia R."/>
            <person name="Land M."/>
            <person name="Hauser L."/>
            <person name="Kyrpides N."/>
            <person name="Ivanova N."/>
            <person name="Pagani I."/>
            <person name="Mouttaki H."/>
            <person name="He Z."/>
            <person name="Zhou J."/>
            <person name="Hemme C.L."/>
            <person name="Woyke T."/>
        </authorList>
    </citation>
    <scope>NUCLEOTIDE SEQUENCE [LARGE SCALE GENOMIC DNA]</scope>
    <source>
        <strain evidence="1">DSM 2782</strain>
    </source>
</reference>
<reference evidence="1" key="1">
    <citation type="submission" date="2009-07" db="EMBL/GenBank/DDBJ databases">
        <authorList>
            <consortium name="US DOE Joint Genome Institute (JGI-PGF)"/>
            <person name="Lucas S."/>
            <person name="Copeland A."/>
            <person name="Lapidus A."/>
            <person name="Glavina del Rio T."/>
            <person name="Tice H."/>
            <person name="Bruce D."/>
            <person name="Goodwin L."/>
            <person name="Pitluck S."/>
            <person name="Larimer F."/>
            <person name="Land M.L."/>
            <person name="Mouttaki H."/>
            <person name="He Z."/>
            <person name="Zhou J."/>
            <person name="Hemme C.L."/>
        </authorList>
    </citation>
    <scope>NUCLEOTIDE SEQUENCE [LARGE SCALE GENOMIC DNA]</scope>
    <source>
        <strain evidence="1">DSM 2782</strain>
    </source>
</reference>
<gene>
    <name evidence="1" type="ORF">Cpap_3989</name>
</gene>
<protein>
    <submittedName>
        <fullName evidence="1">Uncharacterized protein</fullName>
    </submittedName>
</protein>
<organism evidence="1 2">
    <name type="scientific">Ruminiclostridium papyrosolvens DSM 2782</name>
    <dbReference type="NCBI Taxonomy" id="588581"/>
    <lineage>
        <taxon>Bacteria</taxon>
        <taxon>Bacillati</taxon>
        <taxon>Bacillota</taxon>
        <taxon>Clostridia</taxon>
        <taxon>Eubacteriales</taxon>
        <taxon>Oscillospiraceae</taxon>
        <taxon>Ruminiclostridium</taxon>
    </lineage>
</organism>
<dbReference type="RefSeq" id="WP_004616351.1">
    <property type="nucleotide sequence ID" value="NZ_ACXX02000001.1"/>
</dbReference>